<dbReference type="Proteomes" id="UP000309601">
    <property type="component" value="Unassembled WGS sequence"/>
</dbReference>
<organism evidence="2 4">
    <name type="scientific">Wallemia mellicola</name>
    <dbReference type="NCBI Taxonomy" id="1708541"/>
    <lineage>
        <taxon>Eukaryota</taxon>
        <taxon>Fungi</taxon>
        <taxon>Dikarya</taxon>
        <taxon>Basidiomycota</taxon>
        <taxon>Wallemiomycotina</taxon>
        <taxon>Wallemiomycetes</taxon>
        <taxon>Wallemiales</taxon>
        <taxon>Wallemiaceae</taxon>
        <taxon>Wallemia</taxon>
    </lineage>
</organism>
<feature type="non-terminal residue" evidence="2">
    <location>
        <position position="52"/>
    </location>
</feature>
<evidence type="ECO:0000313" key="1">
    <source>
        <dbReference type="EMBL" id="TIC59818.1"/>
    </source>
</evidence>
<sequence>MKKPVVFSRSSWKMLFVTQSPTLNTPRERLSPLSMLSMHSRDKEESFMVSVN</sequence>
<accession>A0AB38MV04</accession>
<dbReference type="AlphaFoldDB" id="A0AB38MV04"/>
<dbReference type="EMBL" id="SPRW01000020">
    <property type="protein sequence ID" value="TIC65581.1"/>
    <property type="molecule type" value="Genomic_DNA"/>
</dbReference>
<evidence type="ECO:0000313" key="3">
    <source>
        <dbReference type="Proteomes" id="UP000305362"/>
    </source>
</evidence>
<evidence type="ECO:0000313" key="2">
    <source>
        <dbReference type="EMBL" id="TIC65581.1"/>
    </source>
</evidence>
<gene>
    <name evidence="2" type="ORF">E3Q02_02113</name>
    <name evidence="1" type="ORF">E3Q03_03688</name>
</gene>
<name>A0AB38MV04_9BASI</name>
<proteinExistence type="predicted"/>
<evidence type="ECO:0000313" key="4">
    <source>
        <dbReference type="Proteomes" id="UP000309601"/>
    </source>
</evidence>
<reference evidence="3 4" key="1">
    <citation type="submission" date="2019-03" db="EMBL/GenBank/DDBJ databases">
        <title>Sequencing 25 genomes of Wallemia mellicola.</title>
        <authorList>
            <person name="Gostincar C."/>
        </authorList>
    </citation>
    <scope>NUCLEOTIDE SEQUENCE [LARGE SCALE GENOMIC DNA]</scope>
    <source>
        <strain evidence="2 4">EXF-1274</strain>
        <strain evidence="1 3">EXF-1277</strain>
    </source>
</reference>
<protein>
    <submittedName>
        <fullName evidence="2">Uncharacterized protein</fullName>
    </submittedName>
</protein>
<dbReference type="EMBL" id="SPRV01000056">
    <property type="protein sequence ID" value="TIC59818.1"/>
    <property type="molecule type" value="Genomic_DNA"/>
</dbReference>
<dbReference type="Proteomes" id="UP000305362">
    <property type="component" value="Unassembled WGS sequence"/>
</dbReference>
<comment type="caution">
    <text evidence="2">The sequence shown here is derived from an EMBL/GenBank/DDBJ whole genome shotgun (WGS) entry which is preliminary data.</text>
</comment>